<keyword evidence="2" id="KW-1185">Reference proteome</keyword>
<evidence type="ECO:0008006" key="3">
    <source>
        <dbReference type="Google" id="ProtNLM"/>
    </source>
</evidence>
<accession>A0A509E670</accession>
<dbReference type="Proteomes" id="UP000410984">
    <property type="component" value="Unassembled WGS sequence"/>
</dbReference>
<evidence type="ECO:0000313" key="1">
    <source>
        <dbReference type="EMBL" id="VUD69638.1"/>
    </source>
</evidence>
<evidence type="ECO:0000313" key="2">
    <source>
        <dbReference type="Proteomes" id="UP000410984"/>
    </source>
</evidence>
<name>A0A509E670_9HYPH</name>
<protein>
    <recommendedName>
        <fullName evidence="3">Histidine kinase</fullName>
    </recommendedName>
</protein>
<gene>
    <name evidence="1" type="ORF">MET9862_00193</name>
</gene>
<dbReference type="AlphaFoldDB" id="A0A509E670"/>
<proteinExistence type="predicted"/>
<organism evidence="1 2">
    <name type="scientific">Methylobacterium symbioticum</name>
    <dbReference type="NCBI Taxonomy" id="2584084"/>
    <lineage>
        <taxon>Bacteria</taxon>
        <taxon>Pseudomonadati</taxon>
        <taxon>Pseudomonadota</taxon>
        <taxon>Alphaproteobacteria</taxon>
        <taxon>Hyphomicrobiales</taxon>
        <taxon>Methylobacteriaceae</taxon>
        <taxon>Methylobacterium</taxon>
    </lineage>
</organism>
<dbReference type="EMBL" id="CABFPH010000002">
    <property type="protein sequence ID" value="VUD69638.1"/>
    <property type="molecule type" value="Genomic_DNA"/>
</dbReference>
<reference evidence="1 2" key="1">
    <citation type="submission" date="2019-06" db="EMBL/GenBank/DDBJ databases">
        <authorList>
            <person name="Rodrigo-Torres L."/>
            <person name="Arahal R. D."/>
            <person name="Lucena T."/>
        </authorList>
    </citation>
    <scope>NUCLEOTIDE SEQUENCE [LARGE SCALE GENOMIC DNA]</scope>
    <source>
        <strain evidence="1 2">SB0023/3</strain>
    </source>
</reference>
<sequence length="84" mass="9036">MIDLRWHVVHGDDAARLCLTSSEPGGPPVLVQPTREGFGSRLVERRFATEVGGAVKLTSAPTGLICRREAPLAAMQDRPDEKAA</sequence>